<feature type="transmembrane region" description="Helical" evidence="1">
    <location>
        <begin position="412"/>
        <end position="436"/>
    </location>
</feature>
<feature type="transmembrane region" description="Helical" evidence="1">
    <location>
        <begin position="29"/>
        <end position="47"/>
    </location>
</feature>
<organism evidence="2 3">
    <name type="scientific">Pseudanabaena cinerea FACHB-1277</name>
    <dbReference type="NCBI Taxonomy" id="2949581"/>
    <lineage>
        <taxon>Bacteria</taxon>
        <taxon>Bacillati</taxon>
        <taxon>Cyanobacteriota</taxon>
        <taxon>Cyanophyceae</taxon>
        <taxon>Pseudanabaenales</taxon>
        <taxon>Pseudanabaenaceae</taxon>
        <taxon>Pseudanabaena</taxon>
        <taxon>Pseudanabaena cinerea</taxon>
    </lineage>
</organism>
<protein>
    <submittedName>
        <fullName evidence="2">Efflux RND transporter permease subunit</fullName>
    </submittedName>
</protein>
<keyword evidence="1" id="KW-0812">Transmembrane</keyword>
<feature type="transmembrane region" description="Helical" evidence="1">
    <location>
        <begin position="899"/>
        <end position="919"/>
    </location>
</feature>
<dbReference type="PRINTS" id="PR00702">
    <property type="entry name" value="ACRIFLAVINRP"/>
</dbReference>
<feature type="transmembrane region" description="Helical" evidence="1">
    <location>
        <begin position="1030"/>
        <end position="1056"/>
    </location>
</feature>
<comment type="caution">
    <text evidence="2">The sequence shown here is derived from an EMBL/GenBank/DDBJ whole genome shotgun (WGS) entry which is preliminary data.</text>
</comment>
<dbReference type="GO" id="GO:0005886">
    <property type="term" value="C:plasma membrane"/>
    <property type="evidence" value="ECO:0007669"/>
    <property type="project" value="TreeGrafter"/>
</dbReference>
<dbReference type="RefSeq" id="WP_190350807.1">
    <property type="nucleotide sequence ID" value="NZ_JACJPY010000026.1"/>
</dbReference>
<dbReference type="Gene3D" id="3.30.70.1320">
    <property type="entry name" value="Multidrug efflux transporter AcrB pore domain like"/>
    <property type="match status" value="1"/>
</dbReference>
<feature type="transmembrane region" description="Helical" evidence="1">
    <location>
        <begin position="386"/>
        <end position="406"/>
    </location>
</feature>
<dbReference type="PANTHER" id="PTHR32063:SF0">
    <property type="entry name" value="SWARMING MOTILITY PROTEIN SWRC"/>
    <property type="match status" value="1"/>
</dbReference>
<dbReference type="InterPro" id="IPR001036">
    <property type="entry name" value="Acrflvin-R"/>
</dbReference>
<name>A0A926Z5N6_9CYAN</name>
<feature type="transmembrane region" description="Helical" evidence="1">
    <location>
        <begin position="360"/>
        <end position="379"/>
    </location>
</feature>
<dbReference type="Proteomes" id="UP000631421">
    <property type="component" value="Unassembled WGS sequence"/>
</dbReference>
<gene>
    <name evidence="2" type="ORF">H6F44_09965</name>
</gene>
<feature type="transmembrane region" description="Helical" evidence="1">
    <location>
        <begin position="502"/>
        <end position="522"/>
    </location>
</feature>
<dbReference type="EMBL" id="JACJPY010000026">
    <property type="protein sequence ID" value="MBD2150441.1"/>
    <property type="molecule type" value="Genomic_DNA"/>
</dbReference>
<dbReference type="SUPFAM" id="SSF82714">
    <property type="entry name" value="Multidrug efflux transporter AcrB TolC docking domain, DN and DC subdomains"/>
    <property type="match status" value="2"/>
</dbReference>
<evidence type="ECO:0000313" key="2">
    <source>
        <dbReference type="EMBL" id="MBD2150441.1"/>
    </source>
</evidence>
<dbReference type="SUPFAM" id="SSF82866">
    <property type="entry name" value="Multidrug efflux transporter AcrB transmembrane domain"/>
    <property type="match status" value="2"/>
</dbReference>
<proteinExistence type="predicted"/>
<feature type="transmembrane region" description="Helical" evidence="1">
    <location>
        <begin position="566"/>
        <end position="587"/>
    </location>
</feature>
<keyword evidence="3" id="KW-1185">Reference proteome</keyword>
<dbReference type="InterPro" id="IPR027463">
    <property type="entry name" value="AcrB_DN_DC_subdom"/>
</dbReference>
<feature type="transmembrane region" description="Helical" evidence="1">
    <location>
        <begin position="997"/>
        <end position="1018"/>
    </location>
</feature>
<feature type="transmembrane region" description="Helical" evidence="1">
    <location>
        <begin position="952"/>
        <end position="976"/>
    </location>
</feature>
<dbReference type="Gene3D" id="3.30.70.1430">
    <property type="entry name" value="Multidrug efflux transporter AcrB pore domain"/>
    <property type="match status" value="2"/>
</dbReference>
<feature type="transmembrane region" description="Helical" evidence="1">
    <location>
        <begin position="926"/>
        <end position="946"/>
    </location>
</feature>
<evidence type="ECO:0000313" key="3">
    <source>
        <dbReference type="Proteomes" id="UP000631421"/>
    </source>
</evidence>
<sequence length="1080" mass="116313">MSDLESAPPSVAPQPVGFSISALAIRRHIGTLMLTIAILVMGAFYIGRLQVDLLPAIVYPRIGVQVSIPGITPEVAITEVTKPLEEVLAITEGVNQLFSRTREGQVRVDLFFEAGSNVDQALNDAVASFNRGRSRLPDEIEDVRIFKFDPSQLPIYEFSLSSPSLSLSQLRIFADEELGRELAIVPGVAGVDVVGGVKEEVQINLDLQRLQALGLNVNDVVNTLRDRNIDVSSGRLRNGAVEPLTRAIGKFQNVREIENLSFIVRNATQNSNGTVKQVYLRDFAEIIDGTEEQRVFSNLNGVEAIKLVVTKQADANTIEVIDRLKQKIKSLQDRGIIPDDAELTATLDESRLIRASVANVISSGLIGAALAAIAVFLFLGSLRQTLIISLAIPLATLAAVICMGIFGFSLNLFSLGGLALGVGIVVDNSIVMLENITIGMDRMKRKFQAGEGDFDVIYQAQASSTEVESALIASTSTNLVVILPFLLLGGFLSLLFNQLILTISFAVAASIAISVTVVPMLASRLLAIPWSSRLNETWFMRTFEHRFAAATLGYAGFLAKIVHYRLLVIVAIFAILGGGGLIMGSQLPQEIIPQVKTGDVSVSAQFPPGTTLAQNRTVMGMIDEILLQQPEVAYAFTTIGGSSFGSNVTANPLRGGSTITLKPQADLTGMIQRVNAEIAKLNLAGVRVRVNPGQVRGIIVNNSPVPRTDIDVVLQGSDPELLAQAGSEVLTQLEKVTGANFRPDIDARQPELQILPDWERIQSLGLSTQSIGATLQAAITGSVPTQIQRGDRLVDVRLQLPPALRQNASQLQQLPLFVSNNRPVRLSDVATIRQGRAPGEIQRINQRQVYLILGSIERGASLSQALQQTEDILKNVTLPEGVTVLPSSAKVANANLSQAFIVLGVLAAFLVFVVMAVQYNSLIDPLVIMLTIPLALAGGIFGLYVTGSSINVMVVIGVILLIGIVVNNAIVLVELANQIRDQQKCSRMQAMLQAAPTRLRPILMTTITTVVGAFPLALGGGDGGEFLQPLGIVIFSGLALATLLTLFLIPCSYVLMHELHFSLFNRFLSKRLKNIESFDS</sequence>
<dbReference type="GO" id="GO:0042910">
    <property type="term" value="F:xenobiotic transmembrane transporter activity"/>
    <property type="evidence" value="ECO:0007669"/>
    <property type="project" value="TreeGrafter"/>
</dbReference>
<accession>A0A926Z5N6</accession>
<dbReference type="Pfam" id="PF00873">
    <property type="entry name" value="ACR_tran"/>
    <property type="match status" value="1"/>
</dbReference>
<keyword evidence="1" id="KW-1133">Transmembrane helix</keyword>
<dbReference type="SUPFAM" id="SSF82693">
    <property type="entry name" value="Multidrug efflux transporter AcrB pore domain, PN1, PN2, PC1 and PC2 subdomains"/>
    <property type="match status" value="3"/>
</dbReference>
<reference evidence="2" key="2">
    <citation type="submission" date="2020-08" db="EMBL/GenBank/DDBJ databases">
        <authorList>
            <person name="Chen M."/>
            <person name="Teng W."/>
            <person name="Zhao L."/>
            <person name="Hu C."/>
            <person name="Zhou Y."/>
            <person name="Han B."/>
            <person name="Song L."/>
            <person name="Shu W."/>
        </authorList>
    </citation>
    <scope>NUCLEOTIDE SEQUENCE</scope>
    <source>
        <strain evidence="2">FACHB-1277</strain>
    </source>
</reference>
<dbReference type="Gene3D" id="1.20.1640.10">
    <property type="entry name" value="Multidrug efflux transporter AcrB transmembrane domain"/>
    <property type="match status" value="2"/>
</dbReference>
<dbReference type="AlphaFoldDB" id="A0A926Z5N6"/>
<evidence type="ECO:0000256" key="1">
    <source>
        <dbReference type="SAM" id="Phobius"/>
    </source>
</evidence>
<dbReference type="Gene3D" id="3.30.70.1440">
    <property type="entry name" value="Multidrug efflux transporter AcrB pore domain"/>
    <property type="match status" value="1"/>
</dbReference>
<keyword evidence="1" id="KW-0472">Membrane</keyword>
<dbReference type="PANTHER" id="PTHR32063">
    <property type="match status" value="1"/>
</dbReference>
<feature type="transmembrane region" description="Helical" evidence="1">
    <location>
        <begin position="479"/>
        <end position="496"/>
    </location>
</feature>
<dbReference type="Gene3D" id="3.30.2090.10">
    <property type="entry name" value="Multidrug efflux transporter AcrB TolC docking domain, DN and DC subdomains"/>
    <property type="match status" value="2"/>
</dbReference>
<reference evidence="2" key="1">
    <citation type="journal article" date="2015" name="ISME J.">
        <title>Draft Genome Sequence of Streptomyces incarnatus NRRL8089, which Produces the Nucleoside Antibiotic Sinefungin.</title>
        <authorList>
            <person name="Oshima K."/>
            <person name="Hattori M."/>
            <person name="Shimizu H."/>
            <person name="Fukuda K."/>
            <person name="Nemoto M."/>
            <person name="Inagaki K."/>
            <person name="Tamura T."/>
        </authorList>
    </citation>
    <scope>NUCLEOTIDE SEQUENCE</scope>
    <source>
        <strain evidence="2">FACHB-1277</strain>
    </source>
</reference>